<evidence type="ECO:0000256" key="10">
    <source>
        <dbReference type="ARBA" id="ARBA00029447"/>
    </source>
</evidence>
<comment type="subcellular location">
    <subcellularLocation>
        <location evidence="1">Cell inner membrane</location>
        <topology evidence="1">Multi-pass membrane protein</topology>
    </subcellularLocation>
</comment>
<dbReference type="InterPro" id="IPR004090">
    <property type="entry name" value="Chemotax_Me-accpt_rcpt"/>
</dbReference>
<dbReference type="GO" id="GO:0006935">
    <property type="term" value="P:chemotaxis"/>
    <property type="evidence" value="ECO:0007669"/>
    <property type="project" value="UniProtKB-KW"/>
</dbReference>
<dbReference type="SMART" id="SM00283">
    <property type="entry name" value="MA"/>
    <property type="match status" value="1"/>
</dbReference>
<reference evidence="15" key="1">
    <citation type="submission" date="2016-10" db="EMBL/GenBank/DDBJ databases">
        <authorList>
            <person name="Varghese N."/>
            <person name="Submissions S."/>
        </authorList>
    </citation>
    <scope>NUCLEOTIDE SEQUENCE [LARGE SCALE GENOMIC DNA]</scope>
    <source>
        <strain evidence="15">LMG 2223</strain>
    </source>
</reference>
<evidence type="ECO:0000256" key="6">
    <source>
        <dbReference type="ARBA" id="ARBA00022692"/>
    </source>
</evidence>
<feature type="domain" description="Methyl-accepting transducer" evidence="12">
    <location>
        <begin position="250"/>
        <end position="486"/>
    </location>
</feature>
<dbReference type="PROSITE" id="PS50111">
    <property type="entry name" value="CHEMOTAXIS_TRANSDUC_2"/>
    <property type="match status" value="1"/>
</dbReference>
<dbReference type="Gene3D" id="3.30.450.20">
    <property type="entry name" value="PAS domain"/>
    <property type="match status" value="1"/>
</dbReference>
<keyword evidence="4" id="KW-0145">Chemotaxis</keyword>
<keyword evidence="7" id="KW-1133">Transmembrane helix</keyword>
<keyword evidence="2" id="KW-1003">Cell membrane</keyword>
<dbReference type="Gene3D" id="1.10.287.950">
    <property type="entry name" value="Methyl-accepting chemotaxis protein"/>
    <property type="match status" value="1"/>
</dbReference>
<evidence type="ECO:0000256" key="2">
    <source>
        <dbReference type="ARBA" id="ARBA00022475"/>
    </source>
</evidence>
<comment type="similarity">
    <text evidence="10">Belongs to the methyl-accepting chemotaxis (MCP) protein family.</text>
</comment>
<keyword evidence="14" id="KW-0675">Receptor</keyword>
<keyword evidence="6" id="KW-0812">Transmembrane</keyword>
<dbReference type="InterPro" id="IPR035965">
    <property type="entry name" value="PAS-like_dom_sf"/>
</dbReference>
<evidence type="ECO:0000256" key="3">
    <source>
        <dbReference type="ARBA" id="ARBA00022481"/>
    </source>
</evidence>
<dbReference type="EMBL" id="LT629802">
    <property type="protein sequence ID" value="SDU89420.1"/>
    <property type="molecule type" value="Genomic_DNA"/>
</dbReference>
<evidence type="ECO:0000256" key="7">
    <source>
        <dbReference type="ARBA" id="ARBA00022989"/>
    </source>
</evidence>
<dbReference type="GO" id="GO:0004888">
    <property type="term" value="F:transmembrane signaling receptor activity"/>
    <property type="evidence" value="ECO:0007669"/>
    <property type="project" value="InterPro"/>
</dbReference>
<dbReference type="PROSITE" id="PS50192">
    <property type="entry name" value="T_SNARE"/>
    <property type="match status" value="1"/>
</dbReference>
<dbReference type="SUPFAM" id="SSF58104">
    <property type="entry name" value="Methyl-accepting chemotaxis protein (MCP) signaling domain"/>
    <property type="match status" value="1"/>
</dbReference>
<accession>A0A1H2M841</accession>
<dbReference type="Proteomes" id="UP000198600">
    <property type="component" value="Chromosome I"/>
</dbReference>
<evidence type="ECO:0000256" key="11">
    <source>
        <dbReference type="PROSITE-ProRule" id="PRU00284"/>
    </source>
</evidence>
<dbReference type="AlphaFoldDB" id="A0A1H2M841"/>
<organism evidence="14 15">
    <name type="scientific">Pseudomonas mucidolens</name>
    <dbReference type="NCBI Taxonomy" id="46679"/>
    <lineage>
        <taxon>Bacteria</taxon>
        <taxon>Pseudomonadati</taxon>
        <taxon>Pseudomonadota</taxon>
        <taxon>Gammaproteobacteria</taxon>
        <taxon>Pseudomonadales</taxon>
        <taxon>Pseudomonadaceae</taxon>
        <taxon>Pseudomonas</taxon>
    </lineage>
</organism>
<dbReference type="NCBIfam" id="TIGR00229">
    <property type="entry name" value="sensory_box"/>
    <property type="match status" value="1"/>
</dbReference>
<dbReference type="OrthoDB" id="7026431at2"/>
<dbReference type="InterPro" id="IPR000727">
    <property type="entry name" value="T_SNARE_dom"/>
</dbReference>
<keyword evidence="3" id="KW-0488">Methylation</keyword>
<dbReference type="PRINTS" id="PR00260">
    <property type="entry name" value="CHEMTRNSDUCR"/>
</dbReference>
<keyword evidence="5" id="KW-0997">Cell inner membrane</keyword>
<dbReference type="InterPro" id="IPR004089">
    <property type="entry name" value="MCPsignal_dom"/>
</dbReference>
<dbReference type="CDD" id="cd00130">
    <property type="entry name" value="PAS"/>
    <property type="match status" value="1"/>
</dbReference>
<dbReference type="RefSeq" id="WP_084377544.1">
    <property type="nucleotide sequence ID" value="NZ_LS483433.1"/>
</dbReference>
<protein>
    <submittedName>
        <fullName evidence="14">Aerotaxis receptor</fullName>
    </submittedName>
</protein>
<keyword evidence="9 11" id="KW-0807">Transducer</keyword>
<dbReference type="InterPro" id="IPR000014">
    <property type="entry name" value="PAS"/>
</dbReference>
<evidence type="ECO:0000259" key="12">
    <source>
        <dbReference type="PROSITE" id="PS50111"/>
    </source>
</evidence>
<dbReference type="PANTHER" id="PTHR32089">
    <property type="entry name" value="METHYL-ACCEPTING CHEMOTAXIS PROTEIN MCPB"/>
    <property type="match status" value="1"/>
</dbReference>
<evidence type="ECO:0000313" key="15">
    <source>
        <dbReference type="Proteomes" id="UP000198600"/>
    </source>
</evidence>
<sequence length="523" mass="57215">MGNSVELAHPTTSPVLEEIPISRLDIRGHLLGCNDAYLVLTGYGREDLLNQPHELINHPLMPKRVIDRMWKTLRSGVPWTAPMMGRDKQGTTFWCNLYVVPLLEGGQLNALGTAYHPMDAAQSLRAEKLYRRLNDGLGPLTLARRVQEHASSQGIAWLLGLLVMGAMIGEQIDVVPGLLVLGGVLASAWQWRARQRADVRRIMARHDQVYSDALLASLQDGSACVASRFDMALNSQNTRMRTVMARIRINGETVRQRAQESSMLVQTQSGHLQRQLEEAEQSAAAVHQMSATIQELSRNLQHAAEATQAVDHLAHDGDRMSGQSQRSMTGLCTSVEEIGQAVSRLAESIESISGVAHVIRSIAEQTNLLALNAAIEAARAGESGRGFAVVADEVRSLATRTRESTEQIQRSIEQLRDGSALALATAQRGESAARESREDVAQVQTALRRICEEVGQISGMSLQMASAIEQQGQVAQEINGQISQIVSLAQTSSDQSRRSTQIGEELHQLANSQLDLARRFLQG</sequence>
<keyword evidence="15" id="KW-1185">Reference proteome</keyword>
<dbReference type="FunFam" id="1.10.287.950:FF:000001">
    <property type="entry name" value="Methyl-accepting chemotaxis sensory transducer"/>
    <property type="match status" value="1"/>
</dbReference>
<evidence type="ECO:0000256" key="5">
    <source>
        <dbReference type="ARBA" id="ARBA00022519"/>
    </source>
</evidence>
<evidence type="ECO:0000313" key="14">
    <source>
        <dbReference type="EMBL" id="SDU89420.1"/>
    </source>
</evidence>
<dbReference type="SUPFAM" id="SSF55785">
    <property type="entry name" value="PYP-like sensor domain (PAS domain)"/>
    <property type="match status" value="1"/>
</dbReference>
<evidence type="ECO:0000256" key="4">
    <source>
        <dbReference type="ARBA" id="ARBA00022500"/>
    </source>
</evidence>
<evidence type="ECO:0000256" key="1">
    <source>
        <dbReference type="ARBA" id="ARBA00004429"/>
    </source>
</evidence>
<evidence type="ECO:0000256" key="9">
    <source>
        <dbReference type="ARBA" id="ARBA00023224"/>
    </source>
</evidence>
<dbReference type="GO" id="GO:0005886">
    <property type="term" value="C:plasma membrane"/>
    <property type="evidence" value="ECO:0007669"/>
    <property type="project" value="UniProtKB-SubCell"/>
</dbReference>
<evidence type="ECO:0000259" key="13">
    <source>
        <dbReference type="PROSITE" id="PS50192"/>
    </source>
</evidence>
<name>A0A1H2M841_9PSED</name>
<feature type="domain" description="T-SNARE coiled-coil homology" evidence="13">
    <location>
        <begin position="437"/>
        <end position="499"/>
    </location>
</feature>
<gene>
    <name evidence="14" type="ORF">SAMN05216202_1210</name>
</gene>
<dbReference type="GO" id="GO:0007165">
    <property type="term" value="P:signal transduction"/>
    <property type="evidence" value="ECO:0007669"/>
    <property type="project" value="UniProtKB-KW"/>
</dbReference>
<dbReference type="Pfam" id="PF00015">
    <property type="entry name" value="MCPsignal"/>
    <property type="match status" value="1"/>
</dbReference>
<keyword evidence="8" id="KW-0472">Membrane</keyword>
<dbReference type="STRING" id="46679.SAMN05216202_1210"/>
<evidence type="ECO:0000256" key="8">
    <source>
        <dbReference type="ARBA" id="ARBA00023136"/>
    </source>
</evidence>
<proteinExistence type="inferred from homology"/>
<dbReference type="Pfam" id="PF13426">
    <property type="entry name" value="PAS_9"/>
    <property type="match status" value="1"/>
</dbReference>
<dbReference type="PANTHER" id="PTHR32089:SF74">
    <property type="entry name" value="METHYL-ACCEPTING CHEMOTAXIS PROTEIN AER"/>
    <property type="match status" value="1"/>
</dbReference>
<dbReference type="CDD" id="cd11386">
    <property type="entry name" value="MCP_signal"/>
    <property type="match status" value="1"/>
</dbReference>